<accession>A0A9Q1E942</accession>
<organism evidence="1 2">
    <name type="scientific">Synaphobranchus kaupii</name>
    <name type="common">Kaup's arrowtooth eel</name>
    <dbReference type="NCBI Taxonomy" id="118154"/>
    <lineage>
        <taxon>Eukaryota</taxon>
        <taxon>Metazoa</taxon>
        <taxon>Chordata</taxon>
        <taxon>Craniata</taxon>
        <taxon>Vertebrata</taxon>
        <taxon>Euteleostomi</taxon>
        <taxon>Actinopterygii</taxon>
        <taxon>Neopterygii</taxon>
        <taxon>Teleostei</taxon>
        <taxon>Anguilliformes</taxon>
        <taxon>Synaphobranchidae</taxon>
        <taxon>Synaphobranchus</taxon>
    </lineage>
</organism>
<protein>
    <submittedName>
        <fullName evidence="1">Uncharacterized protein</fullName>
    </submittedName>
</protein>
<name>A0A9Q1E942_SYNKA</name>
<dbReference type="EMBL" id="JAINUF010000021">
    <property type="protein sequence ID" value="KAJ8334525.1"/>
    <property type="molecule type" value="Genomic_DNA"/>
</dbReference>
<reference evidence="1" key="1">
    <citation type="journal article" date="2023" name="Science">
        <title>Genome structures resolve the early diversification of teleost fishes.</title>
        <authorList>
            <person name="Parey E."/>
            <person name="Louis A."/>
            <person name="Montfort J."/>
            <person name="Bouchez O."/>
            <person name="Roques C."/>
            <person name="Iampietro C."/>
            <person name="Lluch J."/>
            <person name="Castinel A."/>
            <person name="Donnadieu C."/>
            <person name="Desvignes T."/>
            <person name="Floi Bucao C."/>
            <person name="Jouanno E."/>
            <person name="Wen M."/>
            <person name="Mejri S."/>
            <person name="Dirks R."/>
            <person name="Jansen H."/>
            <person name="Henkel C."/>
            <person name="Chen W.J."/>
            <person name="Zahm M."/>
            <person name="Cabau C."/>
            <person name="Klopp C."/>
            <person name="Thompson A.W."/>
            <person name="Robinson-Rechavi M."/>
            <person name="Braasch I."/>
            <person name="Lecointre G."/>
            <person name="Bobe J."/>
            <person name="Postlethwait J.H."/>
            <person name="Berthelot C."/>
            <person name="Roest Crollius H."/>
            <person name="Guiguen Y."/>
        </authorList>
    </citation>
    <scope>NUCLEOTIDE SEQUENCE</scope>
    <source>
        <strain evidence="1">WJC10195</strain>
    </source>
</reference>
<evidence type="ECO:0000313" key="1">
    <source>
        <dbReference type="EMBL" id="KAJ8334525.1"/>
    </source>
</evidence>
<proteinExistence type="predicted"/>
<dbReference type="Proteomes" id="UP001152622">
    <property type="component" value="Chromosome 21"/>
</dbReference>
<sequence>MTKGPASAARLLDDSRHVFFREILATPSRRRLRLARRGGRVHARGASVQRRDTSSRNCTEGYALHAARIAPCSFHRSSSSSSCVLQETVNLVFENQTPKLYTSAVTLQ</sequence>
<keyword evidence="2" id="KW-1185">Reference proteome</keyword>
<evidence type="ECO:0000313" key="2">
    <source>
        <dbReference type="Proteomes" id="UP001152622"/>
    </source>
</evidence>
<comment type="caution">
    <text evidence="1">The sequence shown here is derived from an EMBL/GenBank/DDBJ whole genome shotgun (WGS) entry which is preliminary data.</text>
</comment>
<dbReference type="AlphaFoldDB" id="A0A9Q1E942"/>
<gene>
    <name evidence="1" type="ORF">SKAU_G00401640</name>
</gene>